<evidence type="ECO:0000313" key="3">
    <source>
        <dbReference type="EMBL" id="OLO11664.1"/>
    </source>
</evidence>
<dbReference type="PIRSF" id="PIRSF006470">
    <property type="entry name" value="DctB"/>
    <property type="match status" value="1"/>
</dbReference>
<gene>
    <name evidence="3" type="ORF">BTW10_08520</name>
</gene>
<keyword evidence="1 2" id="KW-0732">Signal</keyword>
<dbReference type="GO" id="GO:0055085">
    <property type="term" value="P:transmembrane transport"/>
    <property type="evidence" value="ECO:0007669"/>
    <property type="project" value="InterPro"/>
</dbReference>
<evidence type="ECO:0000256" key="1">
    <source>
        <dbReference type="ARBA" id="ARBA00022729"/>
    </source>
</evidence>
<reference evidence="3 4" key="1">
    <citation type="submission" date="2016-12" db="EMBL/GenBank/DDBJ databases">
        <title>Draft genome sequences of strains Salinicola socius SMB35, Salinicola sp. MH3R3-1 and Chromohalobacter sp. SMB17 from the Verkhnekamsk potash mining region of Russia.</title>
        <authorList>
            <person name="Mavrodi D.V."/>
            <person name="Olsson B.E."/>
            <person name="Korsakova E.S."/>
            <person name="Pyankova A."/>
            <person name="Mavrodi O.V."/>
            <person name="Plotnikova E.G."/>
        </authorList>
    </citation>
    <scope>NUCLEOTIDE SEQUENCE [LARGE SCALE GENOMIC DNA]</scope>
    <source>
        <strain evidence="3 4">SMB17</strain>
    </source>
</reference>
<dbReference type="GO" id="GO:0030288">
    <property type="term" value="C:outer membrane-bounded periplasmic space"/>
    <property type="evidence" value="ECO:0007669"/>
    <property type="project" value="InterPro"/>
</dbReference>
<dbReference type="PANTHER" id="PTHR33376">
    <property type="match status" value="1"/>
</dbReference>
<dbReference type="SUPFAM" id="SSF53850">
    <property type="entry name" value="Periplasmic binding protein-like II"/>
    <property type="match status" value="1"/>
</dbReference>
<dbReference type="EMBL" id="MSDQ01000020">
    <property type="protein sequence ID" value="OLO11664.1"/>
    <property type="molecule type" value="Genomic_DNA"/>
</dbReference>
<dbReference type="NCBIfam" id="TIGR00787">
    <property type="entry name" value="dctP"/>
    <property type="match status" value="1"/>
</dbReference>
<dbReference type="InterPro" id="IPR038404">
    <property type="entry name" value="TRAP_DctP_sf"/>
</dbReference>
<protein>
    <submittedName>
        <fullName evidence="3">C4-dicarboxylate ABC transporter</fullName>
    </submittedName>
</protein>
<dbReference type="Proteomes" id="UP000186806">
    <property type="component" value="Unassembled WGS sequence"/>
</dbReference>
<evidence type="ECO:0000313" key="4">
    <source>
        <dbReference type="Proteomes" id="UP000186806"/>
    </source>
</evidence>
<name>A0A1Q8TDC9_9GAMM</name>
<dbReference type="Pfam" id="PF03480">
    <property type="entry name" value="DctP"/>
    <property type="match status" value="1"/>
</dbReference>
<dbReference type="CDD" id="cd13671">
    <property type="entry name" value="PBP2_TRAP_SBP_like_3"/>
    <property type="match status" value="1"/>
</dbReference>
<proteinExistence type="predicted"/>
<dbReference type="Gene3D" id="3.40.190.170">
    <property type="entry name" value="Bacterial extracellular solute-binding protein, family 7"/>
    <property type="match status" value="1"/>
</dbReference>
<accession>A0A1Q8TDC9</accession>
<comment type="caution">
    <text evidence="3">The sequence shown here is derived from an EMBL/GenBank/DDBJ whole genome shotgun (WGS) entry which is preliminary data.</text>
</comment>
<feature type="chain" id="PRO_5012096090" evidence="2">
    <location>
        <begin position="34"/>
        <end position="336"/>
    </location>
</feature>
<evidence type="ECO:0000256" key="2">
    <source>
        <dbReference type="SAM" id="SignalP"/>
    </source>
</evidence>
<feature type="signal peptide" evidence="2">
    <location>
        <begin position="1"/>
        <end position="33"/>
    </location>
</feature>
<dbReference type="GO" id="GO:0030246">
    <property type="term" value="F:carbohydrate binding"/>
    <property type="evidence" value="ECO:0007669"/>
    <property type="project" value="TreeGrafter"/>
</dbReference>
<dbReference type="AlphaFoldDB" id="A0A1Q8TDC9"/>
<dbReference type="NCBIfam" id="NF037995">
    <property type="entry name" value="TRAP_S1"/>
    <property type="match status" value="1"/>
</dbReference>
<dbReference type="InterPro" id="IPR004682">
    <property type="entry name" value="TRAP_DctP"/>
</dbReference>
<dbReference type="InterPro" id="IPR018389">
    <property type="entry name" value="DctP_fam"/>
</dbReference>
<sequence>MQTNKKLKMTSHVKAAATIGMLLSVSISAAAQADSWRGWNIHPPSYPNGQALESFAKEVADKTDGRVEPKVYHNAVLGDQPDAIEQVRSGALDFANFNMGPMGPIVPAANVLSLPFIFKSPDDMYRIMDGEIGDRFADALAEKNLIVLSWFGSGARSLYNTDHPVKTPDDVEGLKVRVMNNDLYVQMIDEMGGNATPMAYGEVYQSLKTGVIDGAENNYPSYESSGHYEVAQYYSLTEHLILPECLCVAKASWEELSDEDQKAVREAAEDAAEQQRQLWKEGVQESKQQVLDAGVKINEVDDKSAFQAKMQPIYDAFIQEHSDLESLVTDIQAAQK</sequence>
<keyword evidence="4" id="KW-1185">Reference proteome</keyword>
<dbReference type="RefSeq" id="WP_075369036.1">
    <property type="nucleotide sequence ID" value="NZ_MSDQ01000020.1"/>
</dbReference>
<organism evidence="3 4">
    <name type="scientific">Chromohalobacter japonicus</name>
    <dbReference type="NCBI Taxonomy" id="223900"/>
    <lineage>
        <taxon>Bacteria</taxon>
        <taxon>Pseudomonadati</taxon>
        <taxon>Pseudomonadota</taxon>
        <taxon>Gammaproteobacteria</taxon>
        <taxon>Oceanospirillales</taxon>
        <taxon>Halomonadaceae</taxon>
        <taxon>Chromohalobacter</taxon>
    </lineage>
</organism>
<dbReference type="PANTHER" id="PTHR33376:SF2">
    <property type="entry name" value="DICARBOXYLATE-BINDING PERIPLASMIC PROTEIN"/>
    <property type="match status" value="1"/>
</dbReference>